<organism evidence="4 5">
    <name type="scientific">Natronorubrum aibiense</name>
    <dbReference type="NCBI Taxonomy" id="348826"/>
    <lineage>
        <taxon>Archaea</taxon>
        <taxon>Methanobacteriati</taxon>
        <taxon>Methanobacteriota</taxon>
        <taxon>Stenosarchaea group</taxon>
        <taxon>Halobacteria</taxon>
        <taxon>Halobacteriales</taxon>
        <taxon>Natrialbaceae</taxon>
        <taxon>Natronorubrum</taxon>
    </lineage>
</organism>
<evidence type="ECO:0000313" key="4">
    <source>
        <dbReference type="EMBL" id="QFU83894.1"/>
    </source>
</evidence>
<dbReference type="RefSeq" id="WP_152943205.1">
    <property type="nucleotide sequence ID" value="NZ_CP045488.1"/>
</dbReference>
<feature type="transmembrane region" description="Helical" evidence="2">
    <location>
        <begin position="20"/>
        <end position="45"/>
    </location>
</feature>
<proteinExistence type="predicted"/>
<protein>
    <submittedName>
        <fullName evidence="4">CAP domain-containing protein</fullName>
    </submittedName>
</protein>
<reference evidence="4 5" key="1">
    <citation type="journal article" date="2007" name="Int. J. Syst. Evol. Microbiol.">
        <title>Natronorubrum sulfidifaciens sp. nov., an extremely haloalkaliphilic archaeon isolated from Aiding salt lake in Xin-Jiang, China.</title>
        <authorList>
            <person name="Cui H.L."/>
            <person name="Tohty D."/>
            <person name="Liu H.C."/>
            <person name="Liu S.J."/>
            <person name="Oren A."/>
            <person name="Zhou P.J."/>
        </authorList>
    </citation>
    <scope>NUCLEOTIDE SEQUENCE [LARGE SCALE GENOMIC DNA]</scope>
    <source>
        <strain evidence="4 5">7-3</strain>
    </source>
</reference>
<sequence>MMDRRPAAASPDGDRSDRAVIGALLRFFVAVAVVGALALGTAVLAPTVLEDLGVDDTEFTVPDSVDTDSLPSPSSDPPPAGERNPSVTDPADPNESTYQTDVETVDSATVEDFVHAEVNDRRAEHGLEPLEWDGTVASVSRAHSYDMADREYFDHTNPDGQAPMDRFTDVDDYCRGYGENIAQTWVDRPVEDPGTGDTVQHQTAEGLATGLVNQWMNSTPHRQAILEEGNTPAWDRGGVGVYIADDGSVYASHNFCVEW</sequence>
<feature type="domain" description="SCP" evidence="3">
    <location>
        <begin position="117"/>
        <end position="249"/>
    </location>
</feature>
<dbReference type="Gene3D" id="3.40.33.10">
    <property type="entry name" value="CAP"/>
    <property type="match status" value="1"/>
</dbReference>
<dbReference type="InterPro" id="IPR035940">
    <property type="entry name" value="CAP_sf"/>
</dbReference>
<name>A0A5P9P6Y5_9EURY</name>
<accession>A0A5P9P6Y5</accession>
<gene>
    <name evidence="4" type="ORF">GCU68_15800</name>
</gene>
<evidence type="ECO:0000259" key="3">
    <source>
        <dbReference type="Pfam" id="PF00188"/>
    </source>
</evidence>
<keyword evidence="5" id="KW-1185">Reference proteome</keyword>
<feature type="region of interest" description="Disordered" evidence="1">
    <location>
        <begin position="59"/>
        <end position="99"/>
    </location>
</feature>
<dbReference type="GeneID" id="42302537"/>
<dbReference type="KEGG" id="nas:GCU68_15800"/>
<dbReference type="InterPro" id="IPR014044">
    <property type="entry name" value="CAP_dom"/>
</dbReference>
<dbReference type="OrthoDB" id="60683at2157"/>
<dbReference type="Pfam" id="PF00188">
    <property type="entry name" value="CAP"/>
    <property type="match status" value="1"/>
</dbReference>
<dbReference type="Proteomes" id="UP000326170">
    <property type="component" value="Chromosome"/>
</dbReference>
<dbReference type="AlphaFoldDB" id="A0A5P9P6Y5"/>
<evidence type="ECO:0000313" key="5">
    <source>
        <dbReference type="Proteomes" id="UP000326170"/>
    </source>
</evidence>
<dbReference type="PANTHER" id="PTHR31157">
    <property type="entry name" value="SCP DOMAIN-CONTAINING PROTEIN"/>
    <property type="match status" value="1"/>
</dbReference>
<dbReference type="PANTHER" id="PTHR31157:SF1">
    <property type="entry name" value="SCP DOMAIN-CONTAINING PROTEIN"/>
    <property type="match status" value="1"/>
</dbReference>
<feature type="compositionally biased region" description="Low complexity" evidence="1">
    <location>
        <begin position="62"/>
        <end position="73"/>
    </location>
</feature>
<keyword evidence="2" id="KW-1133">Transmembrane helix</keyword>
<dbReference type="EMBL" id="CP045488">
    <property type="protein sequence ID" value="QFU83894.1"/>
    <property type="molecule type" value="Genomic_DNA"/>
</dbReference>
<evidence type="ECO:0000256" key="2">
    <source>
        <dbReference type="SAM" id="Phobius"/>
    </source>
</evidence>
<keyword evidence="2" id="KW-0812">Transmembrane</keyword>
<dbReference type="SUPFAM" id="SSF55797">
    <property type="entry name" value="PR-1-like"/>
    <property type="match status" value="1"/>
</dbReference>
<dbReference type="CDD" id="cd05379">
    <property type="entry name" value="CAP_bacterial"/>
    <property type="match status" value="1"/>
</dbReference>
<evidence type="ECO:0000256" key="1">
    <source>
        <dbReference type="SAM" id="MobiDB-lite"/>
    </source>
</evidence>
<keyword evidence="2" id="KW-0472">Membrane</keyword>